<protein>
    <recommendedName>
        <fullName evidence="9">Radial spoke head component 4A</fullName>
    </recommendedName>
</protein>
<reference evidence="7" key="3">
    <citation type="submission" date="2025-09" db="UniProtKB">
        <authorList>
            <consortium name="Ensembl"/>
        </authorList>
    </citation>
    <scope>IDENTIFICATION</scope>
</reference>
<keyword evidence="4" id="KW-0206">Cytoskeleton</keyword>
<feature type="compositionally biased region" description="Acidic residues" evidence="6">
    <location>
        <begin position="373"/>
        <end position="394"/>
    </location>
</feature>
<dbReference type="CDD" id="cd22963">
    <property type="entry name" value="DD_CrRSP4-like"/>
    <property type="match status" value="1"/>
</dbReference>
<dbReference type="Ensembl" id="ENSPNAT00000018247.2">
    <property type="protein sequence ID" value="ENSPNAP00000011198.1"/>
    <property type="gene ID" value="ENSPNAG00000016832.2"/>
</dbReference>
<feature type="compositionally biased region" description="Low complexity" evidence="6">
    <location>
        <begin position="500"/>
        <end position="509"/>
    </location>
</feature>
<keyword evidence="5" id="KW-0966">Cell projection</keyword>
<dbReference type="RefSeq" id="XP_017554707.1">
    <property type="nucleotide sequence ID" value="XM_017699218.2"/>
</dbReference>
<keyword evidence="3" id="KW-0969">Cilium</keyword>
<dbReference type="CTD" id="345895"/>
<dbReference type="PANTHER" id="PTHR13159:SF0">
    <property type="entry name" value="RADIAL SPOKE HEAD 6 HOMOLOG A"/>
    <property type="match status" value="1"/>
</dbReference>
<name>A0A3B4CIE9_PYGNA</name>
<accession>A0A3B4CIE9</accession>
<keyword evidence="2" id="KW-0963">Cytoplasm</keyword>
<proteinExistence type="predicted"/>
<keyword evidence="8" id="KW-1185">Reference proteome</keyword>
<sequence length="527" mass="59432">MEPLEGVANEQDQSQLAALNFKAFLLKRSTKTNLSLYDHLTRVLIKVMDERPDNAADVFEDLSLEVKRSQLQDRQSTLRPSPEPTAALTLAQQQKGLFSQGAGDEQEEGLVETPLPNLAEQSFFFEQVGVGLGREETQRIFLALKQLVDTHLLQRCRFWGKILGTEANYTVAEVEYRDGAEEEEGEAEETHEDEEKEGEAREKDEEEVVEEVDPLPKSTYKPPPTVPKEPRGSGTNKFTYFACREPGLPWVRLPDVTPAQITVARQIRKLFTGQLDAPVVSYPPFPGNEANYLRAQIARISASTQVSPLGFYHFDEEEGEEEEGGRDNFVENLNFEGISVQEMAESLSAWVHHVQHINKQGRCVWVNLAEKTEEDFEEEAEEEEKEEQPDEPEPEVGPPLLTPLSEDAEINNTPPWSIRLSSHLIPQYAVAYVRSNLWPGAHAYACGRKFENIYIGWGLKFLGEPYTPPVLPQPQQAYPSGPEITEALDPSLEEEQALKAALEEQQAAQEENEGLEAEEEEEEEEDD</sequence>
<dbReference type="InterPro" id="IPR006802">
    <property type="entry name" value="Radial_spoke"/>
</dbReference>
<evidence type="ECO:0000256" key="1">
    <source>
        <dbReference type="ARBA" id="ARBA00004430"/>
    </source>
</evidence>
<dbReference type="OMA" id="TYFVCND"/>
<evidence type="ECO:0000256" key="6">
    <source>
        <dbReference type="SAM" id="MobiDB-lite"/>
    </source>
</evidence>
<feature type="compositionally biased region" description="Acidic residues" evidence="6">
    <location>
        <begin position="204"/>
        <end position="213"/>
    </location>
</feature>
<evidence type="ECO:0000256" key="2">
    <source>
        <dbReference type="ARBA" id="ARBA00022490"/>
    </source>
</evidence>
<feature type="region of interest" description="Disordered" evidence="6">
    <location>
        <begin position="500"/>
        <end position="527"/>
    </location>
</feature>
<organism evidence="7 8">
    <name type="scientific">Pygocentrus nattereri</name>
    <name type="common">Red-bellied piranha</name>
    <dbReference type="NCBI Taxonomy" id="42514"/>
    <lineage>
        <taxon>Eukaryota</taxon>
        <taxon>Metazoa</taxon>
        <taxon>Chordata</taxon>
        <taxon>Craniata</taxon>
        <taxon>Vertebrata</taxon>
        <taxon>Euteleostomi</taxon>
        <taxon>Actinopterygii</taxon>
        <taxon>Neopterygii</taxon>
        <taxon>Teleostei</taxon>
        <taxon>Ostariophysi</taxon>
        <taxon>Characiformes</taxon>
        <taxon>Characoidei</taxon>
        <taxon>Pygocentrus</taxon>
    </lineage>
</organism>
<feature type="region of interest" description="Disordered" evidence="6">
    <location>
        <begin position="373"/>
        <end position="409"/>
    </location>
</feature>
<dbReference type="GO" id="GO:0060294">
    <property type="term" value="P:cilium movement involved in cell motility"/>
    <property type="evidence" value="ECO:0007669"/>
    <property type="project" value="InterPro"/>
</dbReference>
<reference evidence="7 8" key="1">
    <citation type="submission" date="2020-10" db="EMBL/GenBank/DDBJ databases">
        <title>Pygocentrus nattereri (red-bellied piranha) genome, fPygNat1, primary haplotype.</title>
        <authorList>
            <person name="Myers G."/>
            <person name="Meyer A."/>
            <person name="Karagic N."/>
            <person name="Pippel M."/>
            <person name="Winkler S."/>
            <person name="Tracey A."/>
            <person name="Wood J."/>
            <person name="Formenti G."/>
            <person name="Howe K."/>
            <person name="Fedrigo O."/>
            <person name="Jarvis E.D."/>
        </authorList>
    </citation>
    <scope>NUCLEOTIDE SEQUENCE [LARGE SCALE GENOMIC DNA]</scope>
</reference>
<dbReference type="OrthoDB" id="272202at2759"/>
<dbReference type="STRING" id="42514.ENSPNAP00000011198"/>
<evidence type="ECO:0000256" key="5">
    <source>
        <dbReference type="ARBA" id="ARBA00023273"/>
    </source>
</evidence>
<dbReference type="GO" id="GO:0001534">
    <property type="term" value="C:radial spoke"/>
    <property type="evidence" value="ECO:0007669"/>
    <property type="project" value="InterPro"/>
</dbReference>
<dbReference type="PANTHER" id="PTHR13159">
    <property type="entry name" value="RADIAL SPOKEHEAD-RELATED"/>
    <property type="match status" value="1"/>
</dbReference>
<evidence type="ECO:0000256" key="4">
    <source>
        <dbReference type="ARBA" id="ARBA00023212"/>
    </source>
</evidence>
<gene>
    <name evidence="7" type="primary">RSPH4A</name>
</gene>
<feature type="region of interest" description="Disordered" evidence="6">
    <location>
        <begin position="177"/>
        <end position="234"/>
    </location>
</feature>
<evidence type="ECO:0008006" key="9">
    <source>
        <dbReference type="Google" id="ProtNLM"/>
    </source>
</evidence>
<comment type="subcellular location">
    <subcellularLocation>
        <location evidence="1">Cytoplasm</location>
        <location evidence="1">Cytoskeleton</location>
        <location evidence="1">Cilium axoneme</location>
    </subcellularLocation>
</comment>
<dbReference type="Pfam" id="PF04712">
    <property type="entry name" value="Radial_spoke"/>
    <property type="match status" value="1"/>
</dbReference>
<dbReference type="AlphaFoldDB" id="A0A3B4CIE9"/>
<dbReference type="GeneID" id="108428307"/>
<feature type="compositionally biased region" description="Acidic residues" evidence="6">
    <location>
        <begin position="510"/>
        <end position="527"/>
    </location>
</feature>
<dbReference type="GO" id="GO:0035082">
    <property type="term" value="P:axoneme assembly"/>
    <property type="evidence" value="ECO:0007669"/>
    <property type="project" value="TreeGrafter"/>
</dbReference>
<feature type="compositionally biased region" description="Acidic residues" evidence="6">
    <location>
        <begin position="180"/>
        <end position="197"/>
    </location>
</feature>
<reference evidence="7" key="2">
    <citation type="submission" date="2025-08" db="UniProtKB">
        <authorList>
            <consortium name="Ensembl"/>
        </authorList>
    </citation>
    <scope>IDENTIFICATION</scope>
</reference>
<evidence type="ECO:0000313" key="7">
    <source>
        <dbReference type="Ensembl" id="ENSPNAP00000011198.1"/>
    </source>
</evidence>
<evidence type="ECO:0000256" key="3">
    <source>
        <dbReference type="ARBA" id="ARBA00023069"/>
    </source>
</evidence>
<dbReference type="Proteomes" id="UP001501920">
    <property type="component" value="Chromosome 23"/>
</dbReference>
<evidence type="ECO:0000313" key="8">
    <source>
        <dbReference type="Proteomes" id="UP001501920"/>
    </source>
</evidence>
<dbReference type="GeneTree" id="ENSGT00500000044869"/>